<evidence type="ECO:0000313" key="3">
    <source>
        <dbReference type="Proteomes" id="UP000199477"/>
    </source>
</evidence>
<dbReference type="RefSeq" id="WP_026635359.1">
    <property type="nucleotide sequence ID" value="NZ_FONH01000005.1"/>
</dbReference>
<organism evidence="2 3">
    <name type="scientific">Dyella marensis</name>
    <dbReference type="NCBI Taxonomy" id="500610"/>
    <lineage>
        <taxon>Bacteria</taxon>
        <taxon>Pseudomonadati</taxon>
        <taxon>Pseudomonadota</taxon>
        <taxon>Gammaproteobacteria</taxon>
        <taxon>Lysobacterales</taxon>
        <taxon>Rhodanobacteraceae</taxon>
        <taxon>Dyella</taxon>
    </lineage>
</organism>
<sequence>MYLELQSQRSSAALPVDRQDAAAQAAANSAAHPDAHVSQPQLAFNPQLASLTRSMFGAAANAAPNFDAQVRGTDAKAIDLQLAQIAQDVYDPHSQGVGGWTRLTGDQLAQAGIDPASLEDPGTGFRAAIYQDKNGDHVLAFAGSNDIQDWLNNAEQGLGISAAQYNQAVALATEAKAAFGNSLAITGHSLGGGLASIASLATDAAGVTFNAAGLNDETIRRLIPEGDPAALKQQAEDGLIRRYAVNGEILTTVQEHSPLPDAVGHKIALNDPDPVAKPDIHWYDWLTGKAEVLEAKYKIDVAKHSVELHDDDAVLAALQKDHPWSS</sequence>
<dbReference type="AlphaFoldDB" id="A0A1I2EJ57"/>
<dbReference type="Pfam" id="PF26363">
    <property type="entry name" value="Phospholipase-like"/>
    <property type="match status" value="1"/>
</dbReference>
<gene>
    <name evidence="2" type="ORF">SAMN02799615_01967</name>
</gene>
<dbReference type="STRING" id="500610.SAMN02799615_01967"/>
<name>A0A1I2EJ57_9GAMM</name>
<protein>
    <recommendedName>
        <fullName evidence="4">DUF2974 domain-containing protein</fullName>
    </recommendedName>
</protein>
<keyword evidence="3" id="KW-1185">Reference proteome</keyword>
<feature type="compositionally biased region" description="Low complexity" evidence="1">
    <location>
        <begin position="21"/>
        <end position="32"/>
    </location>
</feature>
<dbReference type="EMBL" id="FONH01000005">
    <property type="protein sequence ID" value="SFE92556.1"/>
    <property type="molecule type" value="Genomic_DNA"/>
</dbReference>
<feature type="region of interest" description="Disordered" evidence="1">
    <location>
        <begin position="1"/>
        <end position="38"/>
    </location>
</feature>
<accession>A0A1I2EJ57</accession>
<evidence type="ECO:0008006" key="4">
    <source>
        <dbReference type="Google" id="ProtNLM"/>
    </source>
</evidence>
<dbReference type="Proteomes" id="UP000199477">
    <property type="component" value="Unassembled WGS sequence"/>
</dbReference>
<feature type="compositionally biased region" description="Polar residues" evidence="1">
    <location>
        <begin position="1"/>
        <end position="11"/>
    </location>
</feature>
<dbReference type="SUPFAM" id="SSF53474">
    <property type="entry name" value="alpha/beta-Hydrolases"/>
    <property type="match status" value="1"/>
</dbReference>
<proteinExistence type="predicted"/>
<dbReference type="Gene3D" id="3.40.50.1820">
    <property type="entry name" value="alpha/beta hydrolase"/>
    <property type="match status" value="1"/>
</dbReference>
<evidence type="ECO:0000256" key="1">
    <source>
        <dbReference type="SAM" id="MobiDB-lite"/>
    </source>
</evidence>
<reference evidence="3" key="1">
    <citation type="submission" date="2016-10" db="EMBL/GenBank/DDBJ databases">
        <authorList>
            <person name="Varghese N."/>
            <person name="Submissions S."/>
        </authorList>
    </citation>
    <scope>NUCLEOTIDE SEQUENCE [LARGE SCALE GENOMIC DNA]</scope>
    <source>
        <strain evidence="3">UNC178MFTsu3.1</strain>
    </source>
</reference>
<dbReference type="InterPro" id="IPR029058">
    <property type="entry name" value="AB_hydrolase_fold"/>
</dbReference>
<evidence type="ECO:0000313" key="2">
    <source>
        <dbReference type="EMBL" id="SFE92556.1"/>
    </source>
</evidence>